<evidence type="ECO:0000313" key="3">
    <source>
        <dbReference type="EMBL" id="TDG43344.1"/>
    </source>
</evidence>
<evidence type="ECO:0000256" key="2">
    <source>
        <dbReference type="SAM" id="SignalP"/>
    </source>
</evidence>
<reference evidence="3 4" key="1">
    <citation type="journal article" date="2019" name="J. Hered.">
        <title>An Improved Genome Assembly for Drosophila navojoa, the Basal Species in the mojavensis Cluster.</title>
        <authorList>
            <person name="Vanderlinde T."/>
            <person name="Dupim E.G."/>
            <person name="Nazario-Yepiz N.O."/>
            <person name="Carvalho A.B."/>
        </authorList>
    </citation>
    <scope>NUCLEOTIDE SEQUENCE [LARGE SCALE GENOMIC DNA]</scope>
    <source>
        <strain evidence="3">Navoj_Jal97</strain>
        <tissue evidence="3">Whole organism</tissue>
    </source>
</reference>
<dbReference type="EMBL" id="LSRL02000160">
    <property type="protein sequence ID" value="TDG43344.1"/>
    <property type="molecule type" value="Genomic_DNA"/>
</dbReference>
<accession>A0A484B3V6</accession>
<evidence type="ECO:0000256" key="1">
    <source>
        <dbReference type="SAM" id="Phobius"/>
    </source>
</evidence>
<comment type="caution">
    <text evidence="3">The sequence shown here is derived from an EMBL/GenBank/DDBJ whole genome shotgun (WGS) entry which is preliminary data.</text>
</comment>
<evidence type="ECO:0000313" key="4">
    <source>
        <dbReference type="Proteomes" id="UP000295192"/>
    </source>
</evidence>
<keyword evidence="1" id="KW-0812">Transmembrane</keyword>
<feature type="transmembrane region" description="Helical" evidence="1">
    <location>
        <begin position="65"/>
        <end position="85"/>
    </location>
</feature>
<feature type="signal peptide" evidence="2">
    <location>
        <begin position="1"/>
        <end position="19"/>
    </location>
</feature>
<keyword evidence="1" id="KW-0472">Membrane</keyword>
<keyword evidence="1" id="KW-1133">Transmembrane helix</keyword>
<organism evidence="3 4">
    <name type="scientific">Drosophila navojoa</name>
    <name type="common">Fruit fly</name>
    <dbReference type="NCBI Taxonomy" id="7232"/>
    <lineage>
        <taxon>Eukaryota</taxon>
        <taxon>Metazoa</taxon>
        <taxon>Ecdysozoa</taxon>
        <taxon>Arthropoda</taxon>
        <taxon>Hexapoda</taxon>
        <taxon>Insecta</taxon>
        <taxon>Pterygota</taxon>
        <taxon>Neoptera</taxon>
        <taxon>Endopterygota</taxon>
        <taxon>Diptera</taxon>
        <taxon>Brachycera</taxon>
        <taxon>Muscomorpha</taxon>
        <taxon>Ephydroidea</taxon>
        <taxon>Drosophilidae</taxon>
        <taxon>Drosophila</taxon>
    </lineage>
</organism>
<dbReference type="OMA" id="CEQCEHN"/>
<feature type="chain" id="PRO_5019724399" evidence="2">
    <location>
        <begin position="20"/>
        <end position="103"/>
    </location>
</feature>
<keyword evidence="2" id="KW-0732">Signal</keyword>
<dbReference type="Proteomes" id="UP000295192">
    <property type="component" value="Unassembled WGS sequence"/>
</dbReference>
<keyword evidence="4" id="KW-1185">Reference proteome</keyword>
<dbReference type="AlphaFoldDB" id="A0A484B3V6"/>
<name>A0A484B3V6_DRONA</name>
<protein>
    <submittedName>
        <fullName evidence="3">Uncharacterized protein</fullName>
    </submittedName>
</protein>
<proteinExistence type="predicted"/>
<sequence>MFGCRPIIPLLGLVLVVRGQFSMFGKSFEDDFVDMQFDGCEQCEHNFRNMVFILKSPDETEQSVISIYSIVVIIIWLCLGVMVAVQRWRKFKFGAYRAYELLR</sequence>
<gene>
    <name evidence="3" type="ORF">AWZ03_010212</name>
</gene>